<accession>A0ACA9LGS1</accession>
<dbReference type="Proteomes" id="UP000789366">
    <property type="component" value="Unassembled WGS sequence"/>
</dbReference>
<gene>
    <name evidence="1" type="ORF">SPELUC_LOCUS4094</name>
</gene>
<organism evidence="1 2">
    <name type="scientific">Cetraspora pellucida</name>
    <dbReference type="NCBI Taxonomy" id="1433469"/>
    <lineage>
        <taxon>Eukaryota</taxon>
        <taxon>Fungi</taxon>
        <taxon>Fungi incertae sedis</taxon>
        <taxon>Mucoromycota</taxon>
        <taxon>Glomeromycotina</taxon>
        <taxon>Glomeromycetes</taxon>
        <taxon>Diversisporales</taxon>
        <taxon>Gigasporaceae</taxon>
        <taxon>Cetraspora</taxon>
    </lineage>
</organism>
<comment type="caution">
    <text evidence="1">The sequence shown here is derived from an EMBL/GenBank/DDBJ whole genome shotgun (WGS) entry which is preliminary data.</text>
</comment>
<evidence type="ECO:0000313" key="2">
    <source>
        <dbReference type="Proteomes" id="UP000789366"/>
    </source>
</evidence>
<protein>
    <submittedName>
        <fullName evidence="1">15078_t:CDS:1</fullName>
    </submittedName>
</protein>
<sequence length="214" mass="25269">MEDCNKQILSEELLVVTTDYSEGEIDFEEFFKFSKKINNISDLSTELISLKEGDSFIDFDEAEGHIHRFAEYKEFKVRHGHVMTINTEENEKHINLSHPSKNKPSLHVFVTTFNDTHNHDLSLEAINFEKKKQFSEEIRQEIEFLVKKCCLSATMVWHILKERFPSHSIFTKDLYAEIQRFRPSYDVIKSDASQFYEELLSKQCEDSLWFVEAI</sequence>
<keyword evidence="2" id="KW-1185">Reference proteome</keyword>
<dbReference type="EMBL" id="CAJVPW010003478">
    <property type="protein sequence ID" value="CAG8524721.1"/>
    <property type="molecule type" value="Genomic_DNA"/>
</dbReference>
<reference evidence="1" key="1">
    <citation type="submission" date="2021-06" db="EMBL/GenBank/DDBJ databases">
        <authorList>
            <person name="Kallberg Y."/>
            <person name="Tangrot J."/>
            <person name="Rosling A."/>
        </authorList>
    </citation>
    <scope>NUCLEOTIDE SEQUENCE</scope>
    <source>
        <strain evidence="1">28 12/20/2015</strain>
    </source>
</reference>
<proteinExistence type="predicted"/>
<name>A0ACA9LGS1_9GLOM</name>
<evidence type="ECO:0000313" key="1">
    <source>
        <dbReference type="EMBL" id="CAG8524721.1"/>
    </source>
</evidence>